<dbReference type="Gene3D" id="3.40.50.1820">
    <property type="entry name" value="alpha/beta hydrolase"/>
    <property type="match status" value="1"/>
</dbReference>
<keyword evidence="3" id="KW-1185">Reference proteome</keyword>
<dbReference type="InterPro" id="IPR050261">
    <property type="entry name" value="FrsA_esterase"/>
</dbReference>
<keyword evidence="1 2" id="KW-0378">Hydrolase</keyword>
<reference evidence="2 3" key="1">
    <citation type="submission" date="2020-06" db="EMBL/GenBank/DDBJ databases">
        <title>Frischella cerana isolated from Apis cerana gut homogenate.</title>
        <authorList>
            <person name="Wolter L.A."/>
            <person name="Suenami S."/>
            <person name="Miyazaki R."/>
        </authorList>
    </citation>
    <scope>NUCLEOTIDE SEQUENCE [LARGE SCALE GENOMIC DNA]</scope>
    <source>
        <strain evidence="2 3">Ac13</strain>
    </source>
</reference>
<name>A0ABR7QXR8_9GAMM</name>
<evidence type="ECO:0000256" key="1">
    <source>
        <dbReference type="ARBA" id="ARBA00022801"/>
    </source>
</evidence>
<dbReference type="GO" id="GO:0016787">
    <property type="term" value="F:hydrolase activity"/>
    <property type="evidence" value="ECO:0007669"/>
    <property type="project" value="UniProtKB-KW"/>
</dbReference>
<organism evidence="2 3">
    <name type="scientific">Frischella japonica</name>
    <dbReference type="NCBI Taxonomy" id="2741544"/>
    <lineage>
        <taxon>Bacteria</taxon>
        <taxon>Pseudomonadati</taxon>
        <taxon>Pseudomonadota</taxon>
        <taxon>Gammaproteobacteria</taxon>
        <taxon>Orbales</taxon>
        <taxon>Orbaceae</taxon>
        <taxon>Frischella</taxon>
    </lineage>
</organism>
<dbReference type="PANTHER" id="PTHR22946">
    <property type="entry name" value="DIENELACTONE HYDROLASE DOMAIN-CONTAINING PROTEIN-RELATED"/>
    <property type="match status" value="1"/>
</dbReference>
<dbReference type="EMBL" id="JABURY010000015">
    <property type="protein sequence ID" value="MBC9131009.1"/>
    <property type="molecule type" value="Genomic_DNA"/>
</dbReference>
<evidence type="ECO:0000313" key="3">
    <source>
        <dbReference type="Proteomes" id="UP000651208"/>
    </source>
</evidence>
<evidence type="ECO:0000313" key="2">
    <source>
        <dbReference type="EMBL" id="MBC9131009.1"/>
    </source>
</evidence>
<comment type="caution">
    <text evidence="2">The sequence shown here is derived from an EMBL/GenBank/DDBJ whole genome shotgun (WGS) entry which is preliminary data.</text>
</comment>
<dbReference type="Proteomes" id="UP000651208">
    <property type="component" value="Unassembled WGS sequence"/>
</dbReference>
<gene>
    <name evidence="2" type="ORF">FcAc13_06765</name>
</gene>
<dbReference type="PANTHER" id="PTHR22946:SF4">
    <property type="entry name" value="ESTERASE FRSA"/>
    <property type="match status" value="1"/>
</dbReference>
<dbReference type="InterPro" id="IPR029058">
    <property type="entry name" value="AB_hydrolase_fold"/>
</dbReference>
<dbReference type="SUPFAM" id="SSF53474">
    <property type="entry name" value="alpha/beta-Hydrolases"/>
    <property type="match status" value="1"/>
</dbReference>
<sequence length="428" mass="49689">MNEKNLSEKLFKPKFDYPETSTLVTQIKSGQQLTNSFLDSEGNSCWYRAINRLSWQWRGLPFIETEEVLSRISISKKRRSNPNWLDTVVGYQSGNWIYEFWAQATKWQKQADFDEQLTVAESEFEAYHSKCHQSWLMASGFMTLAGYPYFRNDDLANQAVLLAYRYYRHAMDHSPFIVKDLDFNLNDKVIKAILHTPLKKSDPIRAFPVVLLCSGLNDLQIDFYRFFIEHLAPLGIGLLTVDNPSMGNSKHFNLSQNTSIIHQAILEQIRTVPLIDYQNVILLGYRFGANIATRLAYLMPSKIKGLINIAPIIHQIFIDPQMQAKLPMIYRDMLADRIGLKNFSEQQLQAELKFFSLKEQRLLIKPCNVPVLNIFYEGDLLNNIEETKLITSTKSTKLFKIQLLTLKQDLQQRSQNLANWLKDLVFRS</sequence>
<protein>
    <submittedName>
        <fullName evidence="2">Alpha/beta fold hydrolase</fullName>
    </submittedName>
</protein>
<dbReference type="RefSeq" id="WP_187755444.1">
    <property type="nucleotide sequence ID" value="NZ_JABURY010000015.1"/>
</dbReference>
<accession>A0ABR7QXR8</accession>
<dbReference type="InterPro" id="IPR010520">
    <property type="entry name" value="FrsA-like"/>
</dbReference>
<dbReference type="Pfam" id="PF06500">
    <property type="entry name" value="FrsA-like"/>
    <property type="match status" value="1"/>
</dbReference>
<proteinExistence type="predicted"/>